<accession>A0A420Y3H9</accession>
<reference evidence="1 2" key="1">
    <citation type="submission" date="2018-08" db="EMBL/GenBank/DDBJ databases">
        <title>Draft genome of the lignicolous fungus Coniochaeta pulveracea.</title>
        <authorList>
            <person name="Borstlap C.J."/>
            <person name="De Witt R.N."/>
            <person name="Botha A."/>
            <person name="Volschenk H."/>
        </authorList>
    </citation>
    <scope>NUCLEOTIDE SEQUENCE [LARGE SCALE GENOMIC DNA]</scope>
    <source>
        <strain evidence="1 2">CAB683</strain>
    </source>
</reference>
<sequence length="110" mass="12037">MGRLLLLTRLGPRLYSTVATAKYVASWGVKTRVFSASRLGSTKICVWTPLMKIQRSTYVGVAEKECLALPLDSTRKTNFGTRDLALLMVQAIGKGLKSRCMVIDTATNLG</sequence>
<protein>
    <submittedName>
        <fullName evidence="1">Uncharacterized protein</fullName>
    </submittedName>
</protein>
<evidence type="ECO:0000313" key="2">
    <source>
        <dbReference type="Proteomes" id="UP000275385"/>
    </source>
</evidence>
<organism evidence="1 2">
    <name type="scientific">Coniochaeta pulveracea</name>
    <dbReference type="NCBI Taxonomy" id="177199"/>
    <lineage>
        <taxon>Eukaryota</taxon>
        <taxon>Fungi</taxon>
        <taxon>Dikarya</taxon>
        <taxon>Ascomycota</taxon>
        <taxon>Pezizomycotina</taxon>
        <taxon>Sordariomycetes</taxon>
        <taxon>Sordariomycetidae</taxon>
        <taxon>Coniochaetales</taxon>
        <taxon>Coniochaetaceae</taxon>
        <taxon>Coniochaeta</taxon>
    </lineage>
</organism>
<dbReference type="Proteomes" id="UP000275385">
    <property type="component" value="Unassembled WGS sequence"/>
</dbReference>
<dbReference type="AlphaFoldDB" id="A0A420Y3H9"/>
<name>A0A420Y3H9_9PEZI</name>
<gene>
    <name evidence="1" type="ORF">DL546_005817</name>
</gene>
<keyword evidence="2" id="KW-1185">Reference proteome</keyword>
<dbReference type="EMBL" id="QVQW01000057">
    <property type="protein sequence ID" value="RKU42423.1"/>
    <property type="molecule type" value="Genomic_DNA"/>
</dbReference>
<comment type="caution">
    <text evidence="1">The sequence shown here is derived from an EMBL/GenBank/DDBJ whole genome shotgun (WGS) entry which is preliminary data.</text>
</comment>
<evidence type="ECO:0000313" key="1">
    <source>
        <dbReference type="EMBL" id="RKU42423.1"/>
    </source>
</evidence>
<proteinExistence type="predicted"/>